<evidence type="ECO:0000313" key="1">
    <source>
        <dbReference type="EMBL" id="MBK1704300.1"/>
    </source>
</evidence>
<protein>
    <submittedName>
        <fullName evidence="1">Uncharacterized protein</fullName>
    </submittedName>
</protein>
<comment type="caution">
    <text evidence="1">The sequence shown here is derived from an EMBL/GenBank/DDBJ whole genome shotgun (WGS) entry which is preliminary data.</text>
</comment>
<accession>A0AAJ0X9P9</accession>
<name>A0AAJ0X9P9_9GAMM</name>
<gene>
    <name evidence="1" type="ORF">CKO40_07000</name>
</gene>
<organism evidence="1 2">
    <name type="scientific">Halochromatium glycolicum</name>
    <dbReference type="NCBI Taxonomy" id="85075"/>
    <lineage>
        <taxon>Bacteria</taxon>
        <taxon>Pseudomonadati</taxon>
        <taxon>Pseudomonadota</taxon>
        <taxon>Gammaproteobacteria</taxon>
        <taxon>Chromatiales</taxon>
        <taxon>Chromatiaceae</taxon>
        <taxon>Halochromatium</taxon>
    </lineage>
</organism>
<sequence length="125" mass="14440">MRDGIAEPTVEALYSEEWTRLFLGITRKTFGRMTDPQALAEDARQRLAIRLSRLESDGDSRHLTRAYIFVAFKRCLVDAYRELAGRPAPRKWLRELGALGERLFELRCLMRLTDSEVLAALRDDP</sequence>
<dbReference type="AlphaFoldDB" id="A0AAJ0X9P9"/>
<dbReference type="RefSeq" id="WP_200345486.1">
    <property type="nucleotide sequence ID" value="NZ_NRSJ01000009.1"/>
</dbReference>
<keyword evidence="2" id="KW-1185">Reference proteome</keyword>
<dbReference type="EMBL" id="NRSJ01000009">
    <property type="protein sequence ID" value="MBK1704300.1"/>
    <property type="molecule type" value="Genomic_DNA"/>
</dbReference>
<proteinExistence type="predicted"/>
<evidence type="ECO:0000313" key="2">
    <source>
        <dbReference type="Proteomes" id="UP001296776"/>
    </source>
</evidence>
<dbReference type="Proteomes" id="UP001296776">
    <property type="component" value="Unassembled WGS sequence"/>
</dbReference>
<reference evidence="1" key="1">
    <citation type="submission" date="2017-08" db="EMBL/GenBank/DDBJ databases">
        <authorList>
            <person name="Imhoff J.F."/>
            <person name="Rahn T."/>
            <person name="Kuenzel S."/>
            <person name="Neulinger S.C."/>
        </authorList>
    </citation>
    <scope>NUCLEOTIDE SEQUENCE</scope>
    <source>
        <strain evidence="1">DSM 11080</strain>
    </source>
</reference>
<reference evidence="1" key="2">
    <citation type="journal article" date="2020" name="Microorganisms">
        <title>Osmotic Adaptation and Compatible Solute Biosynthesis of Phototrophic Bacteria as Revealed from Genome Analyses.</title>
        <authorList>
            <person name="Imhoff J.F."/>
            <person name="Rahn T."/>
            <person name="Kunzel S."/>
            <person name="Keller A."/>
            <person name="Neulinger S.C."/>
        </authorList>
    </citation>
    <scope>NUCLEOTIDE SEQUENCE</scope>
    <source>
        <strain evidence="1">DSM 11080</strain>
    </source>
</reference>